<dbReference type="AlphaFoldDB" id="A0A840MWN4"/>
<comment type="caution">
    <text evidence="1">The sequence shown here is derived from an EMBL/GenBank/DDBJ whole genome shotgun (WGS) entry which is preliminary data.</text>
</comment>
<evidence type="ECO:0000313" key="2">
    <source>
        <dbReference type="Proteomes" id="UP000521227"/>
    </source>
</evidence>
<proteinExistence type="predicted"/>
<reference evidence="1 2" key="1">
    <citation type="submission" date="2020-08" db="EMBL/GenBank/DDBJ databases">
        <title>Genomic Encyclopedia of Type Strains, Phase IV (KMG-IV): sequencing the most valuable type-strain genomes for metagenomic binning, comparative biology and taxonomic classification.</title>
        <authorList>
            <person name="Goeker M."/>
        </authorList>
    </citation>
    <scope>NUCLEOTIDE SEQUENCE [LARGE SCALE GENOMIC DNA]</scope>
    <source>
        <strain evidence="1 2">DSM 17498</strain>
    </source>
</reference>
<dbReference type="RefSeq" id="WP_184082909.1">
    <property type="nucleotide sequence ID" value="NZ_JACHIJ010000002.1"/>
</dbReference>
<dbReference type="Pfam" id="PF24175">
    <property type="entry name" value="SU10_adaptor"/>
    <property type="match status" value="1"/>
</dbReference>
<dbReference type="InterPro" id="IPR056209">
    <property type="entry name" value="SU10_adaptor"/>
</dbReference>
<organism evidence="1 2">
    <name type="scientific">Afipia massiliensis</name>
    <dbReference type="NCBI Taxonomy" id="211460"/>
    <lineage>
        <taxon>Bacteria</taxon>
        <taxon>Pseudomonadati</taxon>
        <taxon>Pseudomonadota</taxon>
        <taxon>Alphaproteobacteria</taxon>
        <taxon>Hyphomicrobiales</taxon>
        <taxon>Nitrobacteraceae</taxon>
        <taxon>Afipia</taxon>
    </lineage>
</organism>
<evidence type="ECO:0000313" key="1">
    <source>
        <dbReference type="EMBL" id="MBB5051122.1"/>
    </source>
</evidence>
<accession>A0A840MWN4</accession>
<gene>
    <name evidence="1" type="ORF">HNQ36_001076</name>
</gene>
<name>A0A840MWN4_9BRAD</name>
<sequence length="234" mass="26038">MTVLSAAQSAGIRLLGVKPTTLFSTSDAFAMELADLATEVATDIAEQYDWRQLHELAQFTGDGAAIAFNLPSNYDRMLKKAEVHSKDWQTSNFRRVRDLDEWIYIQQTAISGTPGNWIILGGKFQSFPPLPIAEMAKFYYIRKAIVTGTGTGGASKPAFTDDSDTFDLSERLLTLGLIWRWRSQKRMEYAEDLKNYELALEKAIAKDKGSNILTVGTQRVPSSSTLAYPGVLVR</sequence>
<protein>
    <submittedName>
        <fullName evidence="1">Uncharacterized protein</fullName>
    </submittedName>
</protein>
<dbReference type="Proteomes" id="UP000521227">
    <property type="component" value="Unassembled WGS sequence"/>
</dbReference>
<dbReference type="EMBL" id="JACHIJ010000002">
    <property type="protein sequence ID" value="MBB5051122.1"/>
    <property type="molecule type" value="Genomic_DNA"/>
</dbReference>